<dbReference type="GO" id="GO:0003677">
    <property type="term" value="F:DNA binding"/>
    <property type="evidence" value="ECO:0007669"/>
    <property type="project" value="UniProtKB-KW"/>
</dbReference>
<organism evidence="2 3">
    <name type="scientific">Joostella atrarenae</name>
    <dbReference type="NCBI Taxonomy" id="679257"/>
    <lineage>
        <taxon>Bacteria</taxon>
        <taxon>Pseudomonadati</taxon>
        <taxon>Bacteroidota</taxon>
        <taxon>Flavobacteriia</taxon>
        <taxon>Flavobacteriales</taxon>
        <taxon>Flavobacteriaceae</taxon>
        <taxon>Joostella</taxon>
    </lineage>
</organism>
<dbReference type="PROSITE" id="PS50930">
    <property type="entry name" value="HTH_LYTTR"/>
    <property type="match status" value="1"/>
</dbReference>
<dbReference type="Pfam" id="PF04397">
    <property type="entry name" value="LytTR"/>
    <property type="match status" value="1"/>
</dbReference>
<evidence type="ECO:0000259" key="1">
    <source>
        <dbReference type="PROSITE" id="PS50930"/>
    </source>
</evidence>
<evidence type="ECO:0000313" key="2">
    <source>
        <dbReference type="EMBL" id="MCF8716390.1"/>
    </source>
</evidence>
<dbReference type="InterPro" id="IPR007492">
    <property type="entry name" value="LytTR_DNA-bd_dom"/>
</dbReference>
<proteinExistence type="predicted"/>
<name>A0ABS9J7K5_9FLAO</name>
<dbReference type="PANTHER" id="PTHR37299">
    <property type="entry name" value="TRANSCRIPTIONAL REGULATOR-RELATED"/>
    <property type="match status" value="1"/>
</dbReference>
<feature type="domain" description="HTH LytTR-type" evidence="1">
    <location>
        <begin position="169"/>
        <end position="271"/>
    </location>
</feature>
<dbReference type="InterPro" id="IPR046947">
    <property type="entry name" value="LytR-like"/>
</dbReference>
<dbReference type="Proteomes" id="UP000829517">
    <property type="component" value="Unassembled WGS sequence"/>
</dbReference>
<reference evidence="2 3" key="1">
    <citation type="submission" date="2021-01" db="EMBL/GenBank/DDBJ databases">
        <title>Genome sequencing of Joostella atrarenae M1-2 (= KCTC 23194).</title>
        <authorList>
            <person name="Zakaria M.R."/>
            <person name="Lam M.Q."/>
            <person name="Chong C.S."/>
        </authorList>
    </citation>
    <scope>NUCLEOTIDE SEQUENCE [LARGE SCALE GENOMIC DNA]</scope>
    <source>
        <strain evidence="2 3">M1-2</strain>
    </source>
</reference>
<evidence type="ECO:0000313" key="3">
    <source>
        <dbReference type="Proteomes" id="UP000829517"/>
    </source>
</evidence>
<comment type="caution">
    <text evidence="2">The sequence shown here is derived from an EMBL/GenBank/DDBJ whole genome shotgun (WGS) entry which is preliminary data.</text>
</comment>
<keyword evidence="2" id="KW-0238">DNA-binding</keyword>
<dbReference type="EMBL" id="JAETXX010000017">
    <property type="protein sequence ID" value="MCF8716390.1"/>
    <property type="molecule type" value="Genomic_DNA"/>
</dbReference>
<accession>A0ABS9J7K5</accession>
<dbReference type="RefSeq" id="WP_236960798.1">
    <property type="nucleotide sequence ID" value="NZ_JAETXX010000017.1"/>
</dbReference>
<dbReference type="SMART" id="SM00850">
    <property type="entry name" value="LytTR"/>
    <property type="match status" value="1"/>
</dbReference>
<dbReference type="InterPro" id="IPR011006">
    <property type="entry name" value="CheY-like_superfamily"/>
</dbReference>
<sequence length="279" mass="32793">MIKQIRRVLSFNSKLYEYFFYTSSLPESIKRLLLLNAEFQLLKNYLIIESDKKNSRVIERVLLSIDKNSSVVHKCHVTMAMEYLITNQPALVFINVDNIIEQPFNFTLQCHLLDITPPQFIALSTSTQQAYKAIKHNFFDYLLLPLCDTDLYKCISRYQKQFGNHQEYICLKSYKDYQYLNTHDILFLKADNNTTDFHMSNGKTISAFKTLKTYETKLPSHFMRIHKSYIVNTLKISRIDYGKTICMLQNLDLPIPFSKKFYHQIKKVHTTLCNASMGC</sequence>
<dbReference type="PANTHER" id="PTHR37299:SF1">
    <property type="entry name" value="STAGE 0 SPORULATION PROTEIN A HOMOLOG"/>
    <property type="match status" value="1"/>
</dbReference>
<dbReference type="SUPFAM" id="SSF52172">
    <property type="entry name" value="CheY-like"/>
    <property type="match status" value="1"/>
</dbReference>
<dbReference type="Gene3D" id="3.40.50.2300">
    <property type="match status" value="1"/>
</dbReference>
<dbReference type="Gene3D" id="2.40.50.1020">
    <property type="entry name" value="LytTr DNA-binding domain"/>
    <property type="match status" value="1"/>
</dbReference>
<gene>
    <name evidence="2" type="ORF">JM658_16285</name>
</gene>
<protein>
    <submittedName>
        <fullName evidence="2">LytTR family transcriptional regulator DNA-binding domain-containing protein</fullName>
    </submittedName>
</protein>
<keyword evidence="3" id="KW-1185">Reference proteome</keyword>